<dbReference type="STRING" id="1075417.SAMN05421823_102192"/>
<dbReference type="EMBL" id="FNFO01000002">
    <property type="protein sequence ID" value="SDK22767.1"/>
    <property type="molecule type" value="Genomic_DNA"/>
</dbReference>
<reference evidence="1 2" key="1">
    <citation type="submission" date="2016-10" db="EMBL/GenBank/DDBJ databases">
        <authorList>
            <person name="de Groot N.N."/>
        </authorList>
    </citation>
    <scope>NUCLEOTIDE SEQUENCE [LARGE SCALE GENOMIC DNA]</scope>
    <source>
        <strain evidence="1 2">DSM 25186</strain>
    </source>
</reference>
<dbReference type="OrthoDB" id="9815195at2"/>
<dbReference type="AlphaFoldDB" id="A0A1G9A661"/>
<organism evidence="1 2">
    <name type="scientific">Catalinimonas alkaloidigena</name>
    <dbReference type="NCBI Taxonomy" id="1075417"/>
    <lineage>
        <taxon>Bacteria</taxon>
        <taxon>Pseudomonadati</taxon>
        <taxon>Bacteroidota</taxon>
        <taxon>Cytophagia</taxon>
        <taxon>Cytophagales</taxon>
        <taxon>Catalimonadaceae</taxon>
        <taxon>Catalinimonas</taxon>
    </lineage>
</organism>
<keyword evidence="2" id="KW-1185">Reference proteome</keyword>
<evidence type="ECO:0000313" key="2">
    <source>
        <dbReference type="Proteomes" id="UP000198510"/>
    </source>
</evidence>
<dbReference type="PANTHER" id="PTHR38477">
    <property type="entry name" value="HYPOTHETICAL EXPORTED PROTEIN"/>
    <property type="match status" value="1"/>
</dbReference>
<name>A0A1G9A661_9BACT</name>
<evidence type="ECO:0000313" key="1">
    <source>
        <dbReference type="EMBL" id="SDK22767.1"/>
    </source>
</evidence>
<gene>
    <name evidence="1" type="ORF">SAMN05421823_102192</name>
</gene>
<sequence>MRMRFWLLWLVPFCYSACTQERQETPEETAARLESQMEDFFHNSLSEEELAEMDTHELDSLTMEATTKGGLLDRVTLEDSLRTLYEALQLEKLKLDYKVFRYGAIGFWGLQQEGRLSDRPLLSIIDFTKSSCEKRFYTLDLETKKVLFYTYVSHGRNTGGDKAEKFGNAVNSNLSSLGFYVTGETYTGSKGYSMRLDGTEKGINDNLRRRGVVVHNADYVSEDWIKKYGRLGRSQGCPALPKGIYREVIEAIKDRTAIFAYFKDDTYLAASRYLKLDELMARFDEAKEGEEYLDADE</sequence>
<dbReference type="InterPro" id="IPR032676">
    <property type="entry name" value="YkuD_2"/>
</dbReference>
<dbReference type="PANTHER" id="PTHR38477:SF1">
    <property type="entry name" value="MUREIN L,D-TRANSPEPTIDASE CATALYTIC DOMAIN FAMILY PROTEIN"/>
    <property type="match status" value="1"/>
</dbReference>
<accession>A0A1G9A661</accession>
<protein>
    <submittedName>
        <fullName evidence="1">L,D-transpeptidase catalytic domain</fullName>
    </submittedName>
</protein>
<proteinExistence type="predicted"/>
<dbReference type="Pfam" id="PF13645">
    <property type="entry name" value="YkuD_2"/>
    <property type="match status" value="1"/>
</dbReference>
<dbReference type="Proteomes" id="UP000198510">
    <property type="component" value="Unassembled WGS sequence"/>
</dbReference>